<dbReference type="Pfam" id="PF13193">
    <property type="entry name" value="AMP-binding_C"/>
    <property type="match status" value="1"/>
</dbReference>
<dbReference type="EMBL" id="CP021455">
    <property type="protein sequence ID" value="ARU05966.1"/>
    <property type="molecule type" value="Genomic_DNA"/>
</dbReference>
<sequence length="523" mass="56867">MSMYLTLAIHKGLREKPGSVAITCGDQTRTYGQLADRVARLAGALQKLGLQPEGRVGMLSINSIPYVEFFYGTWWAGGVINPCNIRWSPQEVAYSLDDCDTQILLVDDMFAPMVPKLRELSTSLKTVIHCGSGPTPDGMLAYEDLVAQAQPVEDAYRKGDDLAAIMYTGGTTGKPKGVMLSHLNLGISGLSTSTMAPREARNGDSIGIIAPPMFHVAACGVTILVMAKLLPIVVIPYFDEVMLMTAIQKHGANDMFLVPTMIKRLIEHPRFAEFDLSSLTLVSYGASPMDATLLEQAMQAFPNARFSQAYGMTELSPTITVLPPQDHLPGADPTRMLRSAGRTAPIAEVRIVDGDDNEVPTGTVGEICARGPMVMQGYWNKPKETADALRGGWMHTGDMGYMDEAGYLFVVDRLKDMIVTGGENVYSAEVENAIAQLPQVFMSAVIGVPDEKWGERVHAVIQLREGAELTEAEVIAHCKGLIAGYKCPRSVAFQDTLPMSAAGKLQKFQLRAPHWEGRSRNVS</sequence>
<dbReference type="Gene3D" id="2.30.38.10">
    <property type="entry name" value="Luciferase, Domain 3"/>
    <property type="match status" value="1"/>
</dbReference>
<dbReference type="PANTHER" id="PTHR43767:SF1">
    <property type="entry name" value="NONRIBOSOMAL PEPTIDE SYNTHASE PES1 (EUROFUNG)-RELATED"/>
    <property type="match status" value="1"/>
</dbReference>
<dbReference type="InterPro" id="IPR020845">
    <property type="entry name" value="AMP-binding_CS"/>
</dbReference>
<dbReference type="InterPro" id="IPR025110">
    <property type="entry name" value="AMP-bd_C"/>
</dbReference>
<evidence type="ECO:0000256" key="1">
    <source>
        <dbReference type="ARBA" id="ARBA00006432"/>
    </source>
</evidence>
<dbReference type="Gene3D" id="3.30.300.30">
    <property type="match status" value="1"/>
</dbReference>
<dbReference type="PROSITE" id="PS00455">
    <property type="entry name" value="AMP_BINDING"/>
    <property type="match status" value="1"/>
</dbReference>
<feature type="domain" description="AMP-dependent synthetase/ligase" evidence="3">
    <location>
        <begin position="14"/>
        <end position="379"/>
    </location>
</feature>
<feature type="domain" description="AMP-binding enzyme C-terminal" evidence="4">
    <location>
        <begin position="429"/>
        <end position="504"/>
    </location>
</feature>
<dbReference type="FunFam" id="3.30.300.30:FF:000008">
    <property type="entry name" value="2,3-dihydroxybenzoate-AMP ligase"/>
    <property type="match status" value="1"/>
</dbReference>
<comment type="similarity">
    <text evidence="1">Belongs to the ATP-dependent AMP-binding enzyme family.</text>
</comment>
<dbReference type="GO" id="GO:0016878">
    <property type="term" value="F:acid-thiol ligase activity"/>
    <property type="evidence" value="ECO:0007669"/>
    <property type="project" value="UniProtKB-ARBA"/>
</dbReference>
<evidence type="ECO:0000313" key="6">
    <source>
        <dbReference type="Proteomes" id="UP000196138"/>
    </source>
</evidence>
<reference evidence="5 6" key="1">
    <citation type="submission" date="2017-05" db="EMBL/GenBank/DDBJ databases">
        <authorList>
            <person name="Song R."/>
            <person name="Chenine A.L."/>
            <person name="Ruprecht R.M."/>
        </authorList>
    </citation>
    <scope>NUCLEOTIDE SEQUENCE [LARGE SCALE GENOMIC DNA]</scope>
    <source>
        <strain evidence="5 6">DSM 26136</strain>
    </source>
</reference>
<protein>
    <submittedName>
        <fullName evidence="5">Fatty-acid--CoA ligase</fullName>
    </submittedName>
</protein>
<keyword evidence="2 5" id="KW-0436">Ligase</keyword>
<dbReference type="Gene3D" id="3.40.50.980">
    <property type="match status" value="2"/>
</dbReference>
<dbReference type="KEGG" id="cser:CCO03_15980"/>
<organism evidence="5 6">
    <name type="scientific">Comamonas serinivorans</name>
    <dbReference type="NCBI Taxonomy" id="1082851"/>
    <lineage>
        <taxon>Bacteria</taxon>
        <taxon>Pseudomonadati</taxon>
        <taxon>Pseudomonadota</taxon>
        <taxon>Betaproteobacteria</taxon>
        <taxon>Burkholderiales</taxon>
        <taxon>Comamonadaceae</taxon>
        <taxon>Comamonas</taxon>
    </lineage>
</organism>
<dbReference type="AlphaFoldDB" id="A0A1Y0EQW3"/>
<dbReference type="PANTHER" id="PTHR43767">
    <property type="entry name" value="LONG-CHAIN-FATTY-ACID--COA LIGASE"/>
    <property type="match status" value="1"/>
</dbReference>
<keyword evidence="6" id="KW-1185">Reference proteome</keyword>
<dbReference type="InterPro" id="IPR000873">
    <property type="entry name" value="AMP-dep_synth/lig_dom"/>
</dbReference>
<evidence type="ECO:0000256" key="2">
    <source>
        <dbReference type="ARBA" id="ARBA00022598"/>
    </source>
</evidence>
<evidence type="ECO:0000259" key="3">
    <source>
        <dbReference type="Pfam" id="PF00501"/>
    </source>
</evidence>
<accession>A0A1Y0EQW3</accession>
<dbReference type="SUPFAM" id="SSF56801">
    <property type="entry name" value="Acetyl-CoA synthetase-like"/>
    <property type="match status" value="1"/>
</dbReference>
<proteinExistence type="inferred from homology"/>
<gene>
    <name evidence="5" type="ORF">CCO03_15980</name>
</gene>
<evidence type="ECO:0000259" key="4">
    <source>
        <dbReference type="Pfam" id="PF13193"/>
    </source>
</evidence>
<dbReference type="NCBIfam" id="NF004837">
    <property type="entry name" value="PRK06187.1"/>
    <property type="match status" value="1"/>
</dbReference>
<dbReference type="Proteomes" id="UP000196138">
    <property type="component" value="Chromosome"/>
</dbReference>
<dbReference type="Pfam" id="PF00501">
    <property type="entry name" value="AMP-binding"/>
    <property type="match status" value="1"/>
</dbReference>
<dbReference type="InterPro" id="IPR045851">
    <property type="entry name" value="AMP-bd_C_sf"/>
</dbReference>
<evidence type="ECO:0000313" key="5">
    <source>
        <dbReference type="EMBL" id="ARU05966.1"/>
    </source>
</evidence>
<name>A0A1Y0EQW3_9BURK</name>
<dbReference type="InterPro" id="IPR050237">
    <property type="entry name" value="ATP-dep_AMP-bd_enzyme"/>
</dbReference>
<dbReference type="OrthoDB" id="9766486at2"/>
<dbReference type="CDD" id="cd17631">
    <property type="entry name" value="FACL_FadD13-like"/>
    <property type="match status" value="1"/>
</dbReference>